<accession>A0ABT5B1J5</accession>
<evidence type="ECO:0000313" key="1">
    <source>
        <dbReference type="EMBL" id="MDC0667978.1"/>
    </source>
</evidence>
<keyword evidence="2" id="KW-1185">Reference proteome</keyword>
<sequence>MCSGVCNCNCGTATNTPCGGGRAQALADAVDGQAGAQPDASPVKTGLRVDWHLRGEWFDICSCALPCPCTFAQSPTHGDCLFTLVWQIHEGHHADIDLSGLGVVAIGEFKGNMWVDDPNATMKLMFYIDARADTDQRRALERIFVGKEGGWPGKFGSLISEVRGIEYAPIRFEAAADLAYWRAEIPDRVKVGARALTGPTADPDRRVQLINAPGAEVGPGQVATWGVVEDDHAIGFEFSHPYKGGSSKHFPFDWRPD</sequence>
<reference evidence="1 2" key="1">
    <citation type="submission" date="2022-11" db="EMBL/GenBank/DDBJ databases">
        <title>Minimal conservation of predation-associated metabolite biosynthetic gene clusters underscores biosynthetic potential of Myxococcota including descriptions for ten novel species: Archangium lansinium sp. nov., Myxococcus landrumus sp. nov., Nannocystis bai.</title>
        <authorList>
            <person name="Ahearne A."/>
            <person name="Stevens C."/>
            <person name="Dowd S."/>
        </authorList>
    </citation>
    <scope>NUCLEOTIDE SEQUENCE [LARGE SCALE GENOMIC DNA]</scope>
    <source>
        <strain evidence="1 2">NCELM</strain>
    </source>
</reference>
<dbReference type="InterPro" id="IPR009758">
    <property type="entry name" value="DUF1326"/>
</dbReference>
<dbReference type="InterPro" id="IPR014581">
    <property type="entry name" value="UCP033303"/>
</dbReference>
<name>A0ABT5B1J5_9BACT</name>
<dbReference type="Proteomes" id="UP001217838">
    <property type="component" value="Unassembled WGS sequence"/>
</dbReference>
<evidence type="ECO:0000313" key="2">
    <source>
        <dbReference type="Proteomes" id="UP001217838"/>
    </source>
</evidence>
<dbReference type="PIRSF" id="PIRSF033303">
    <property type="entry name" value="UCP033303"/>
    <property type="match status" value="1"/>
</dbReference>
<comment type="caution">
    <text evidence="1">The sequence shown here is derived from an EMBL/GenBank/DDBJ whole genome shotgun (WGS) entry which is preliminary data.</text>
</comment>
<protein>
    <submittedName>
        <fullName evidence="1">DUF1326 domain-containing protein</fullName>
    </submittedName>
</protein>
<proteinExistence type="predicted"/>
<dbReference type="EMBL" id="JAQNDN010000003">
    <property type="protein sequence ID" value="MDC0667978.1"/>
    <property type="molecule type" value="Genomic_DNA"/>
</dbReference>
<gene>
    <name evidence="1" type="ORF">POL58_09535</name>
</gene>
<organism evidence="1 2">
    <name type="scientific">Nannocystis radixulma</name>
    <dbReference type="NCBI Taxonomy" id="2995305"/>
    <lineage>
        <taxon>Bacteria</taxon>
        <taxon>Pseudomonadati</taxon>
        <taxon>Myxococcota</taxon>
        <taxon>Polyangia</taxon>
        <taxon>Nannocystales</taxon>
        <taxon>Nannocystaceae</taxon>
        <taxon>Nannocystis</taxon>
    </lineage>
</organism>
<dbReference type="Pfam" id="PF07040">
    <property type="entry name" value="DUF1326"/>
    <property type="match status" value="1"/>
</dbReference>